<evidence type="ECO:0000313" key="2">
    <source>
        <dbReference type="Proteomes" id="UP000325313"/>
    </source>
</evidence>
<dbReference type="EMBL" id="VDEP01000374">
    <property type="protein sequence ID" value="KAA1093435.1"/>
    <property type="molecule type" value="Genomic_DNA"/>
</dbReference>
<comment type="caution">
    <text evidence="1">The sequence shown here is derived from an EMBL/GenBank/DDBJ whole genome shotgun (WGS) entry which is preliminary data.</text>
</comment>
<accession>A0A5B0NWA8</accession>
<evidence type="ECO:0000313" key="1">
    <source>
        <dbReference type="EMBL" id="KAA1093435.1"/>
    </source>
</evidence>
<sequence length="116" mass="13335">MRMNETRDKLKGFCRCGSLSEKFPWRVALISNRECLPNESSFVHADPVCCKPRLQTEVKKRAIVRRRDQLTLPRIRTSIFRHGERHLTKNALPGLHLRISGSPSASLAPYNHSRLS</sequence>
<dbReference type="Proteomes" id="UP000325313">
    <property type="component" value="Unassembled WGS sequence"/>
</dbReference>
<gene>
    <name evidence="1" type="ORF">PGTUg99_014133</name>
</gene>
<dbReference type="AlphaFoldDB" id="A0A5B0NWA8"/>
<reference evidence="1 2" key="1">
    <citation type="submission" date="2019-05" db="EMBL/GenBank/DDBJ databases">
        <title>Emergence of the Ug99 lineage of the wheat stem rust pathogen through somatic hybridization.</title>
        <authorList>
            <person name="Li F."/>
            <person name="Upadhyaya N.M."/>
            <person name="Sperschneider J."/>
            <person name="Matny O."/>
            <person name="Nguyen-Phuc H."/>
            <person name="Mago R."/>
            <person name="Raley C."/>
            <person name="Miller M.E."/>
            <person name="Silverstein K.A.T."/>
            <person name="Henningsen E."/>
            <person name="Hirsch C.D."/>
            <person name="Visser B."/>
            <person name="Pretorius Z.A."/>
            <person name="Steffenson B.J."/>
            <person name="Schwessinger B."/>
            <person name="Dodds P.N."/>
            <person name="Figueroa M."/>
        </authorList>
    </citation>
    <scope>NUCLEOTIDE SEQUENCE [LARGE SCALE GENOMIC DNA]</scope>
    <source>
        <strain evidence="1 2">Ug99</strain>
    </source>
</reference>
<protein>
    <submittedName>
        <fullName evidence="1">Uncharacterized protein</fullName>
    </submittedName>
</protein>
<proteinExistence type="predicted"/>
<name>A0A5B0NWA8_PUCGR</name>
<organism evidence="1 2">
    <name type="scientific">Puccinia graminis f. sp. tritici</name>
    <dbReference type="NCBI Taxonomy" id="56615"/>
    <lineage>
        <taxon>Eukaryota</taxon>
        <taxon>Fungi</taxon>
        <taxon>Dikarya</taxon>
        <taxon>Basidiomycota</taxon>
        <taxon>Pucciniomycotina</taxon>
        <taxon>Pucciniomycetes</taxon>
        <taxon>Pucciniales</taxon>
        <taxon>Pucciniaceae</taxon>
        <taxon>Puccinia</taxon>
    </lineage>
</organism>